<dbReference type="SUPFAM" id="SSF56219">
    <property type="entry name" value="DNase I-like"/>
    <property type="match status" value="1"/>
</dbReference>
<dbReference type="OrthoDB" id="6242194at2759"/>
<dbReference type="WBParaSite" id="SSLN_0000589401-mRNA-1">
    <property type="protein sequence ID" value="SSLN_0000589401-mRNA-1"/>
    <property type="gene ID" value="SSLN_0000589401"/>
</dbReference>
<accession>A0A183SNA9</accession>
<proteinExistence type="predicted"/>
<name>A0A183SNA9_SCHSO</name>
<dbReference type="PANTHER" id="PTHR23227:SF85">
    <property type="entry name" value="CRANIOFACIAL DEVELOPMENT PROTEIN 2"/>
    <property type="match status" value="1"/>
</dbReference>
<evidence type="ECO:0000313" key="2">
    <source>
        <dbReference type="Proteomes" id="UP000275846"/>
    </source>
</evidence>
<gene>
    <name evidence="1" type="ORF">SSLN_LOCUS5707</name>
</gene>
<reference evidence="3" key="1">
    <citation type="submission" date="2016-06" db="UniProtKB">
        <authorList>
            <consortium name="WormBaseParasite"/>
        </authorList>
    </citation>
    <scope>IDENTIFICATION</scope>
</reference>
<dbReference type="PANTHER" id="PTHR23227">
    <property type="entry name" value="BUCENTAUR RELATED"/>
    <property type="match status" value="1"/>
</dbReference>
<sequence length="133" mass="15099">MAYVRLRGHFKNIAIVSVYAPTSAAEKPDKETFYSQLQALVERIQRRDLSIVAGDWNGRTGRGDSTTSQLIDRFGLGSRCENGERLLNFANQNRLFVPNTGFKHRNKYLPTWFSNDSYAPTPTSENLLARMVV</sequence>
<dbReference type="AlphaFoldDB" id="A0A183SNA9"/>
<reference evidence="1 2" key="2">
    <citation type="submission" date="2018-11" db="EMBL/GenBank/DDBJ databases">
        <authorList>
            <consortium name="Pathogen Informatics"/>
        </authorList>
    </citation>
    <scope>NUCLEOTIDE SEQUENCE [LARGE SCALE GENOMIC DNA]</scope>
    <source>
        <strain evidence="1 2">NST_G2</strain>
    </source>
</reference>
<keyword evidence="2" id="KW-1185">Reference proteome</keyword>
<dbReference type="InterPro" id="IPR027124">
    <property type="entry name" value="Swc5/CFDP1/2"/>
</dbReference>
<dbReference type="InterPro" id="IPR036691">
    <property type="entry name" value="Endo/exonu/phosph_ase_sf"/>
</dbReference>
<dbReference type="STRING" id="70667.A0A183SNA9"/>
<dbReference type="Gene3D" id="3.60.10.10">
    <property type="entry name" value="Endonuclease/exonuclease/phosphatase"/>
    <property type="match status" value="1"/>
</dbReference>
<organism evidence="3">
    <name type="scientific">Schistocephalus solidus</name>
    <name type="common">Tapeworm</name>
    <dbReference type="NCBI Taxonomy" id="70667"/>
    <lineage>
        <taxon>Eukaryota</taxon>
        <taxon>Metazoa</taxon>
        <taxon>Spiralia</taxon>
        <taxon>Lophotrochozoa</taxon>
        <taxon>Platyhelminthes</taxon>
        <taxon>Cestoda</taxon>
        <taxon>Eucestoda</taxon>
        <taxon>Diphyllobothriidea</taxon>
        <taxon>Diphyllobothriidae</taxon>
        <taxon>Schistocephalus</taxon>
    </lineage>
</organism>
<protein>
    <submittedName>
        <fullName evidence="3">Endonuclease/exonuclease/phosphatase domain-containing protein</fullName>
    </submittedName>
</protein>
<dbReference type="EMBL" id="UYSU01033370">
    <property type="protein sequence ID" value="VDL92092.1"/>
    <property type="molecule type" value="Genomic_DNA"/>
</dbReference>
<evidence type="ECO:0000313" key="3">
    <source>
        <dbReference type="WBParaSite" id="SSLN_0000589401-mRNA-1"/>
    </source>
</evidence>
<evidence type="ECO:0000313" key="1">
    <source>
        <dbReference type="EMBL" id="VDL92092.1"/>
    </source>
</evidence>
<dbReference type="Proteomes" id="UP000275846">
    <property type="component" value="Unassembled WGS sequence"/>
</dbReference>